<dbReference type="Gramene" id="OBART10G12460.1">
    <property type="protein sequence ID" value="OBART10G12460.1"/>
    <property type="gene ID" value="OBART10G12460"/>
</dbReference>
<feature type="region of interest" description="Disordered" evidence="1">
    <location>
        <begin position="1"/>
        <end position="79"/>
    </location>
</feature>
<dbReference type="EnsemblPlants" id="OBART10G12460.1">
    <property type="protein sequence ID" value="OBART10G12460.1"/>
    <property type="gene ID" value="OBART10G12460"/>
</dbReference>
<dbReference type="HOGENOM" id="CLU_2240681_0_0_1"/>
<dbReference type="PaxDb" id="65489-OBART10G12460.1"/>
<accession>A0A0D3HEF6</accession>
<reference evidence="2" key="1">
    <citation type="journal article" date="2009" name="Rice">
        <title>De Novo Next Generation Sequencing of Plant Genomes.</title>
        <authorList>
            <person name="Rounsley S."/>
            <person name="Marri P.R."/>
            <person name="Yu Y."/>
            <person name="He R."/>
            <person name="Sisneros N."/>
            <person name="Goicoechea J.L."/>
            <person name="Lee S.J."/>
            <person name="Angelova A."/>
            <person name="Kudrna D."/>
            <person name="Luo M."/>
            <person name="Affourtit J."/>
            <person name="Desany B."/>
            <person name="Knight J."/>
            <person name="Niazi F."/>
            <person name="Egholm M."/>
            <person name="Wing R.A."/>
        </authorList>
    </citation>
    <scope>NUCLEOTIDE SEQUENCE [LARGE SCALE GENOMIC DNA]</scope>
    <source>
        <strain evidence="2">cv. IRGC 105608</strain>
    </source>
</reference>
<protein>
    <submittedName>
        <fullName evidence="2">Uncharacterized protein</fullName>
    </submittedName>
</protein>
<name>A0A0D3HEF6_9ORYZ</name>
<organism evidence="2">
    <name type="scientific">Oryza barthii</name>
    <dbReference type="NCBI Taxonomy" id="65489"/>
    <lineage>
        <taxon>Eukaryota</taxon>
        <taxon>Viridiplantae</taxon>
        <taxon>Streptophyta</taxon>
        <taxon>Embryophyta</taxon>
        <taxon>Tracheophyta</taxon>
        <taxon>Spermatophyta</taxon>
        <taxon>Magnoliopsida</taxon>
        <taxon>Liliopsida</taxon>
        <taxon>Poales</taxon>
        <taxon>Poaceae</taxon>
        <taxon>BOP clade</taxon>
        <taxon>Oryzoideae</taxon>
        <taxon>Oryzeae</taxon>
        <taxon>Oryzinae</taxon>
        <taxon>Oryza</taxon>
    </lineage>
</organism>
<sequence length="105" mass="11180">MAREREPGKLVNLSASGATVTGAHSPAPLVTLTRAATAQPRSPPPVTPSPQASQASPLLSEPLDWGTDAKEEDDDDAIAPELHQRLVLDQERTCIAEETGTDKDW</sequence>
<evidence type="ECO:0000256" key="1">
    <source>
        <dbReference type="SAM" id="MobiDB-lite"/>
    </source>
</evidence>
<evidence type="ECO:0000313" key="3">
    <source>
        <dbReference type="Proteomes" id="UP000026960"/>
    </source>
</evidence>
<dbReference type="AlphaFoldDB" id="A0A0D3HEF6"/>
<reference evidence="2" key="2">
    <citation type="submission" date="2015-03" db="UniProtKB">
        <authorList>
            <consortium name="EnsemblPlants"/>
        </authorList>
    </citation>
    <scope>IDENTIFICATION</scope>
</reference>
<evidence type="ECO:0000313" key="2">
    <source>
        <dbReference type="EnsemblPlants" id="OBART10G12460.1"/>
    </source>
</evidence>
<keyword evidence="3" id="KW-1185">Reference proteome</keyword>
<dbReference type="Proteomes" id="UP000026960">
    <property type="component" value="Chromosome 10"/>
</dbReference>
<proteinExistence type="predicted"/>